<dbReference type="EMBL" id="CP003587">
    <property type="protein sequence ID" value="AGY56720.1"/>
    <property type="molecule type" value="Genomic_DNA"/>
</dbReference>
<feature type="transmembrane region" description="Helical" evidence="1">
    <location>
        <begin position="250"/>
        <end position="279"/>
    </location>
</feature>
<keyword evidence="3" id="KW-1185">Reference proteome</keyword>
<name>U5QGC6_GLOK1</name>
<feature type="transmembrane region" description="Helical" evidence="1">
    <location>
        <begin position="362"/>
        <end position="379"/>
    </location>
</feature>
<evidence type="ECO:0000313" key="2">
    <source>
        <dbReference type="EMBL" id="AGY56720.1"/>
    </source>
</evidence>
<evidence type="ECO:0000313" key="3">
    <source>
        <dbReference type="Proteomes" id="UP000017396"/>
    </source>
</evidence>
<feature type="transmembrane region" description="Helical" evidence="1">
    <location>
        <begin position="172"/>
        <end position="191"/>
    </location>
</feature>
<feature type="transmembrane region" description="Helical" evidence="1">
    <location>
        <begin position="203"/>
        <end position="224"/>
    </location>
</feature>
<evidence type="ECO:0000256" key="1">
    <source>
        <dbReference type="SAM" id="Phobius"/>
    </source>
</evidence>
<dbReference type="STRING" id="1183438.GKIL_0474"/>
<dbReference type="eggNOG" id="ENOG50342G0">
    <property type="taxonomic scope" value="Bacteria"/>
</dbReference>
<sequence>MQLSRKPLDLAGYIALAAVGFYCIFQLPFGFAATVPVVSDSYIFGFNNRVAVLSTVGIVAVLTLLRRYLKIADWLVLPLFGEKTASSQPLDRRWLVGFVLASTLATLAVYLFVHDGYFGESGYILKRMDLLLHYGRLPYKDFEFAYGPALLYLPAGFASALAGVGLALRPSYYLFFALTNALCLAALFFVVDQADIAKKHKALIFALVALAALPVFSLAINGWARHLTPYASVIALWVWSGKNSPSVAKLALLGAAASLLNLAISPEVGVAFSAALAFYLVVLSLTVHRRFILNLLVHLVSLPLFLWLISPDYLQSVFNFLGGGYNFPVVPALHILLYLLSFFVLLPNLIGGVLDRSRPDRPLVAGLIVLCLAMLPGALGRCDFWHVTLYGIGVFLLTLLGLAKASEQGRIPRLAFSGYALGYALILALVIRVFDVYPYRYLLANDLYAHAYTLLGPERSLALAGKRPALAAKLHSKFAQIAHAPDFSKLDPYGPMLAPVEVSAPLERYLKATGKFLPEYYPDNQGIYSDAQIARKLQDVESSPYVLVPAQPAVSGDYGRERQAYLSRYFLYPFRLPQVRDSLSLDERLQAYLTAHFHKITEVEGYVLLGRNNTSVT</sequence>
<keyword evidence="1" id="KW-0472">Membrane</keyword>
<dbReference type="OrthoDB" id="121404at2"/>
<feature type="transmembrane region" description="Helical" evidence="1">
    <location>
        <begin position="50"/>
        <end position="69"/>
    </location>
</feature>
<proteinExistence type="predicted"/>
<keyword evidence="1" id="KW-1133">Transmembrane helix</keyword>
<keyword evidence="1" id="KW-0812">Transmembrane</keyword>
<accession>U5QGC6</accession>
<dbReference type="AlphaFoldDB" id="U5QGC6"/>
<feature type="transmembrane region" description="Helical" evidence="1">
    <location>
        <begin position="12"/>
        <end position="38"/>
    </location>
</feature>
<dbReference type="Proteomes" id="UP000017396">
    <property type="component" value="Chromosome"/>
</dbReference>
<feature type="transmembrane region" description="Helical" evidence="1">
    <location>
        <begin position="414"/>
        <end position="434"/>
    </location>
</feature>
<feature type="transmembrane region" description="Helical" evidence="1">
    <location>
        <begin position="329"/>
        <end position="350"/>
    </location>
</feature>
<reference evidence="2 3" key="1">
    <citation type="journal article" date="2013" name="PLoS ONE">
        <title>Cultivation and Complete Genome Sequencing of Gloeobacter kilaueensis sp. nov., from a Lava Cave in Kilauea Caldera, Hawai'i.</title>
        <authorList>
            <person name="Saw J.H."/>
            <person name="Schatz M."/>
            <person name="Brown M.V."/>
            <person name="Kunkel D.D."/>
            <person name="Foster J.S."/>
            <person name="Shick H."/>
            <person name="Christensen S."/>
            <person name="Hou S."/>
            <person name="Wan X."/>
            <person name="Donachie S.P."/>
        </authorList>
    </citation>
    <scope>NUCLEOTIDE SEQUENCE [LARGE SCALE GENOMIC DNA]</scope>
    <source>
        <strain evidence="3">JS</strain>
    </source>
</reference>
<protein>
    <recommendedName>
        <fullName evidence="4">Glycosyltransferase RgtA/B/C/D-like domain-containing protein</fullName>
    </recommendedName>
</protein>
<feature type="transmembrane region" description="Helical" evidence="1">
    <location>
        <begin position="385"/>
        <end position="402"/>
    </location>
</feature>
<gene>
    <name evidence="2" type="ORF">GKIL_0474</name>
</gene>
<dbReference type="RefSeq" id="WP_023171747.1">
    <property type="nucleotide sequence ID" value="NC_022600.1"/>
</dbReference>
<dbReference type="HOGENOM" id="CLU_480537_0_0_3"/>
<evidence type="ECO:0008006" key="4">
    <source>
        <dbReference type="Google" id="ProtNLM"/>
    </source>
</evidence>
<organism evidence="2 3">
    <name type="scientific">Gloeobacter kilaueensis (strain ATCC BAA-2537 / CCAP 1431/1 / ULC 316 / JS1)</name>
    <dbReference type="NCBI Taxonomy" id="1183438"/>
    <lineage>
        <taxon>Bacteria</taxon>
        <taxon>Bacillati</taxon>
        <taxon>Cyanobacteriota</taxon>
        <taxon>Cyanophyceae</taxon>
        <taxon>Gloeobacterales</taxon>
        <taxon>Gloeobacteraceae</taxon>
        <taxon>Gloeobacter</taxon>
    </lineage>
</organism>
<feature type="transmembrane region" description="Helical" evidence="1">
    <location>
        <begin position="144"/>
        <end position="166"/>
    </location>
</feature>
<feature type="transmembrane region" description="Helical" evidence="1">
    <location>
        <begin position="291"/>
        <end position="309"/>
    </location>
</feature>
<feature type="transmembrane region" description="Helical" evidence="1">
    <location>
        <begin position="94"/>
        <end position="113"/>
    </location>
</feature>
<dbReference type="KEGG" id="glj:GKIL_0474"/>